<dbReference type="PANTHER" id="PTHR46696">
    <property type="entry name" value="P450, PUTATIVE (EUROFUNG)-RELATED"/>
    <property type="match status" value="1"/>
</dbReference>
<dbReference type="PROSITE" id="PS00086">
    <property type="entry name" value="CYTOCHROME_P450"/>
    <property type="match status" value="1"/>
</dbReference>
<accession>A0A5N8WVH1</accession>
<dbReference type="Proteomes" id="UP000373149">
    <property type="component" value="Unassembled WGS sequence"/>
</dbReference>
<dbReference type="Gene3D" id="1.10.630.10">
    <property type="entry name" value="Cytochrome P450"/>
    <property type="match status" value="1"/>
</dbReference>
<dbReference type="InterPro" id="IPR017972">
    <property type="entry name" value="Cyt_P450_CS"/>
</dbReference>
<dbReference type="GO" id="GO:0005506">
    <property type="term" value="F:iron ion binding"/>
    <property type="evidence" value="ECO:0007669"/>
    <property type="project" value="InterPro"/>
</dbReference>
<dbReference type="PRINTS" id="PR00385">
    <property type="entry name" value="P450"/>
</dbReference>
<protein>
    <submittedName>
        <fullName evidence="9">Cytochrome P450</fullName>
    </submittedName>
</protein>
<dbReference type="GO" id="GO:0004497">
    <property type="term" value="F:monooxygenase activity"/>
    <property type="evidence" value="ECO:0007669"/>
    <property type="project" value="UniProtKB-KW"/>
</dbReference>
<dbReference type="PANTHER" id="PTHR46696:SF1">
    <property type="entry name" value="CYTOCHROME P450 YJIB-RELATED"/>
    <property type="match status" value="1"/>
</dbReference>
<evidence type="ECO:0000313" key="10">
    <source>
        <dbReference type="Proteomes" id="UP000373149"/>
    </source>
</evidence>
<dbReference type="AlphaFoldDB" id="A0A5N8WVH1"/>
<dbReference type="RefSeq" id="WP_152865499.1">
    <property type="nucleotide sequence ID" value="NZ_VMNX01000090.1"/>
</dbReference>
<dbReference type="InterPro" id="IPR001128">
    <property type="entry name" value="Cyt_P450"/>
</dbReference>
<evidence type="ECO:0000256" key="4">
    <source>
        <dbReference type="ARBA" id="ARBA00023002"/>
    </source>
</evidence>
<dbReference type="Pfam" id="PF00067">
    <property type="entry name" value="p450"/>
    <property type="match status" value="2"/>
</dbReference>
<feature type="region of interest" description="Disordered" evidence="8">
    <location>
        <begin position="138"/>
        <end position="157"/>
    </location>
</feature>
<comment type="similarity">
    <text evidence="1 7">Belongs to the cytochrome P450 family.</text>
</comment>
<name>A0A5N8WVH1_9ACTN</name>
<comment type="caution">
    <text evidence="9">The sequence shown here is derived from an EMBL/GenBank/DDBJ whole genome shotgun (WGS) entry which is preliminary data.</text>
</comment>
<keyword evidence="3 7" id="KW-0479">Metal-binding</keyword>
<dbReference type="EMBL" id="VMNX01000090">
    <property type="protein sequence ID" value="MPY51289.1"/>
    <property type="molecule type" value="Genomic_DNA"/>
</dbReference>
<dbReference type="GO" id="GO:0016705">
    <property type="term" value="F:oxidoreductase activity, acting on paired donors, with incorporation or reduction of molecular oxygen"/>
    <property type="evidence" value="ECO:0007669"/>
    <property type="project" value="InterPro"/>
</dbReference>
<sequence length="426" mass="45602">MTTDIGQTPGVEPTRIVLDPLVSDLDGESAALLAAGPLAAVELPGGVPVWAVTHHAEARQLLTDPRLVKDINVWGAWQRGEIAPDWPLIGLANPGRSMLTVDGADHRRLRALVAQALTPRRVERMRDKITKLTEDLLDRLPTDRDGNGNGDGDGDGPVVDLKAEFAYPLPMYVIADLMGLDQTRLPRVKVLFEKFFSTQTPPEEVVATLTELAQIMAETVSVKRAEPGDDLTSALIQAAEDGDRLTDQEIVSTLQLMVAAGHETTISLIVNAVVNLSAHPEQRALVLSGKADWSSVIEETLRYSTPTSHVLIRFATEDVPVGDKVIPAGDALIVSYAALGRDEAAHGPSAGVFDITRPTANRHIAFGHGPHVCPGAALSRLEAGVALPALYARFPSLDLAVPAGELRNKPVVTQNDLFELPVRLGG</sequence>
<evidence type="ECO:0000256" key="2">
    <source>
        <dbReference type="ARBA" id="ARBA00022617"/>
    </source>
</evidence>
<reference evidence="9 10" key="1">
    <citation type="submission" date="2019-09" db="EMBL/GenBank/DDBJ databases">
        <authorList>
            <person name="Duangmal K."/>
            <person name="Teo W.F.A."/>
            <person name="Lipun K."/>
        </authorList>
    </citation>
    <scope>NUCLEOTIDE SEQUENCE [LARGE SCALE GENOMIC DNA]</scope>
    <source>
        <strain evidence="9 10">K1PN6</strain>
    </source>
</reference>
<dbReference type="PRINTS" id="PR00359">
    <property type="entry name" value="BP450"/>
</dbReference>
<keyword evidence="2 7" id="KW-0349">Heme</keyword>
<evidence type="ECO:0000256" key="7">
    <source>
        <dbReference type="RuleBase" id="RU000461"/>
    </source>
</evidence>
<evidence type="ECO:0000256" key="6">
    <source>
        <dbReference type="ARBA" id="ARBA00023033"/>
    </source>
</evidence>
<dbReference type="SUPFAM" id="SSF48264">
    <property type="entry name" value="Cytochrome P450"/>
    <property type="match status" value="1"/>
</dbReference>
<keyword evidence="5 7" id="KW-0408">Iron</keyword>
<dbReference type="InterPro" id="IPR002397">
    <property type="entry name" value="Cyt_P450_B"/>
</dbReference>
<evidence type="ECO:0000313" key="9">
    <source>
        <dbReference type="EMBL" id="MPY51289.1"/>
    </source>
</evidence>
<proteinExistence type="inferred from homology"/>
<dbReference type="InterPro" id="IPR036396">
    <property type="entry name" value="Cyt_P450_sf"/>
</dbReference>
<dbReference type="FunFam" id="1.10.630.10:FF:000018">
    <property type="entry name" value="Cytochrome P450 monooxygenase"/>
    <property type="match status" value="1"/>
</dbReference>
<evidence type="ECO:0000256" key="1">
    <source>
        <dbReference type="ARBA" id="ARBA00010617"/>
    </source>
</evidence>
<gene>
    <name evidence="9" type="ORF">FPZ41_23105</name>
</gene>
<keyword evidence="6 7" id="KW-0503">Monooxygenase</keyword>
<keyword evidence="4 7" id="KW-0560">Oxidoreductase</keyword>
<dbReference type="CDD" id="cd11029">
    <property type="entry name" value="CYP107-like"/>
    <property type="match status" value="1"/>
</dbReference>
<evidence type="ECO:0000256" key="5">
    <source>
        <dbReference type="ARBA" id="ARBA00023004"/>
    </source>
</evidence>
<keyword evidence="10" id="KW-1185">Reference proteome</keyword>
<evidence type="ECO:0000256" key="8">
    <source>
        <dbReference type="SAM" id="MobiDB-lite"/>
    </source>
</evidence>
<evidence type="ECO:0000256" key="3">
    <source>
        <dbReference type="ARBA" id="ARBA00022723"/>
    </source>
</evidence>
<organism evidence="9 10">
    <name type="scientific">Streptomyces acidicola</name>
    <dbReference type="NCBI Taxonomy" id="2596892"/>
    <lineage>
        <taxon>Bacteria</taxon>
        <taxon>Bacillati</taxon>
        <taxon>Actinomycetota</taxon>
        <taxon>Actinomycetes</taxon>
        <taxon>Kitasatosporales</taxon>
        <taxon>Streptomycetaceae</taxon>
        <taxon>Streptomyces</taxon>
    </lineage>
</organism>
<dbReference type="GO" id="GO:0020037">
    <property type="term" value="F:heme binding"/>
    <property type="evidence" value="ECO:0007669"/>
    <property type="project" value="InterPro"/>
</dbReference>